<keyword evidence="8" id="KW-1185">Reference proteome</keyword>
<reference evidence="7" key="1">
    <citation type="submission" date="2020-11" db="EMBL/GenBank/DDBJ databases">
        <title>Chlorella ohadii genome sequencing and assembly.</title>
        <authorList>
            <person name="Murik O."/>
            <person name="Treves H."/>
            <person name="Kedem I."/>
            <person name="Shotland Y."/>
            <person name="Kaplan A."/>
        </authorList>
    </citation>
    <scope>NUCLEOTIDE SEQUENCE</scope>
    <source>
        <strain evidence="7">1</strain>
    </source>
</reference>
<comment type="similarity">
    <text evidence="1">Belongs to the TRAFAC class OBG-HflX-like GTPase superfamily. OBG GTPase family.</text>
</comment>
<organism evidence="7 8">
    <name type="scientific">Chlorella ohadii</name>
    <dbReference type="NCBI Taxonomy" id="2649997"/>
    <lineage>
        <taxon>Eukaryota</taxon>
        <taxon>Viridiplantae</taxon>
        <taxon>Chlorophyta</taxon>
        <taxon>core chlorophytes</taxon>
        <taxon>Trebouxiophyceae</taxon>
        <taxon>Chlorellales</taxon>
        <taxon>Chlorellaceae</taxon>
        <taxon>Chlorella clade</taxon>
        <taxon>Chlorella</taxon>
    </lineage>
</organism>
<dbReference type="Pfam" id="PF01926">
    <property type="entry name" value="MMR_HSR1"/>
    <property type="match status" value="1"/>
</dbReference>
<gene>
    <name evidence="7" type="ORF">COHA_007675</name>
</gene>
<dbReference type="GO" id="GO:0003924">
    <property type="term" value="F:GTPase activity"/>
    <property type="evidence" value="ECO:0007669"/>
    <property type="project" value="InterPro"/>
</dbReference>
<evidence type="ECO:0000256" key="4">
    <source>
        <dbReference type="SAM" id="MobiDB-lite"/>
    </source>
</evidence>
<dbReference type="PIRSF" id="PIRSF002401">
    <property type="entry name" value="GTP_bd_Obg/CgtA"/>
    <property type="match status" value="1"/>
</dbReference>
<comment type="caution">
    <text evidence="7">The sequence shown here is derived from an EMBL/GenBank/DDBJ whole genome shotgun (WGS) entry which is preliminary data.</text>
</comment>
<dbReference type="Pfam" id="PF01018">
    <property type="entry name" value="GTP1_OBG"/>
    <property type="match status" value="2"/>
</dbReference>
<dbReference type="InterPro" id="IPR045086">
    <property type="entry name" value="OBG_GTPase"/>
</dbReference>
<keyword evidence="2" id="KW-0547">Nucleotide-binding</keyword>
<evidence type="ECO:0000313" key="8">
    <source>
        <dbReference type="Proteomes" id="UP001205105"/>
    </source>
</evidence>
<name>A0AAD5DI87_9CHLO</name>
<dbReference type="SUPFAM" id="SSF82051">
    <property type="entry name" value="Obg GTP-binding protein N-terminal domain"/>
    <property type="match status" value="1"/>
</dbReference>
<dbReference type="GO" id="GO:0005739">
    <property type="term" value="C:mitochondrion"/>
    <property type="evidence" value="ECO:0007669"/>
    <property type="project" value="TreeGrafter"/>
</dbReference>
<evidence type="ECO:0000259" key="5">
    <source>
        <dbReference type="PROSITE" id="PS51710"/>
    </source>
</evidence>
<proteinExistence type="inferred from homology"/>
<dbReference type="InterPro" id="IPR031167">
    <property type="entry name" value="G_OBG"/>
</dbReference>
<keyword evidence="3" id="KW-0342">GTP-binding</keyword>
<evidence type="ECO:0000313" key="7">
    <source>
        <dbReference type="EMBL" id="KAI7838532.1"/>
    </source>
</evidence>
<evidence type="ECO:0000256" key="1">
    <source>
        <dbReference type="ARBA" id="ARBA00007699"/>
    </source>
</evidence>
<dbReference type="PANTHER" id="PTHR11702:SF31">
    <property type="entry name" value="MITOCHONDRIAL RIBOSOME-ASSOCIATED GTPASE 2"/>
    <property type="match status" value="1"/>
</dbReference>
<dbReference type="AlphaFoldDB" id="A0AAD5DI87"/>
<dbReference type="GO" id="GO:0000287">
    <property type="term" value="F:magnesium ion binding"/>
    <property type="evidence" value="ECO:0007669"/>
    <property type="project" value="InterPro"/>
</dbReference>
<dbReference type="PRINTS" id="PR00326">
    <property type="entry name" value="GTP1OBG"/>
</dbReference>
<dbReference type="Gene3D" id="3.40.50.300">
    <property type="entry name" value="P-loop containing nucleotide triphosphate hydrolases"/>
    <property type="match status" value="1"/>
</dbReference>
<feature type="region of interest" description="Disordered" evidence="4">
    <location>
        <begin position="226"/>
        <end position="276"/>
    </location>
</feature>
<dbReference type="PANTHER" id="PTHR11702">
    <property type="entry name" value="DEVELOPMENTALLY REGULATED GTP-BINDING PROTEIN-RELATED"/>
    <property type="match status" value="1"/>
</dbReference>
<dbReference type="Proteomes" id="UP001205105">
    <property type="component" value="Unassembled WGS sequence"/>
</dbReference>
<dbReference type="SUPFAM" id="SSF52540">
    <property type="entry name" value="P-loop containing nucleoside triphosphate hydrolases"/>
    <property type="match status" value="1"/>
</dbReference>
<dbReference type="PROSITE" id="PS51710">
    <property type="entry name" value="G_OBG"/>
    <property type="match status" value="1"/>
</dbReference>
<dbReference type="GO" id="GO:0042254">
    <property type="term" value="P:ribosome biogenesis"/>
    <property type="evidence" value="ECO:0007669"/>
    <property type="project" value="UniProtKB-UniRule"/>
</dbReference>
<dbReference type="CDD" id="cd01898">
    <property type="entry name" value="Obg"/>
    <property type="match status" value="1"/>
</dbReference>
<dbReference type="InterPro" id="IPR006169">
    <property type="entry name" value="GTP1_OBG_dom"/>
</dbReference>
<dbReference type="PROSITE" id="PS51883">
    <property type="entry name" value="OBG"/>
    <property type="match status" value="1"/>
</dbReference>
<dbReference type="Gene3D" id="2.70.210.12">
    <property type="entry name" value="GTP1/OBG domain"/>
    <property type="match status" value="1"/>
</dbReference>
<dbReference type="InterPro" id="IPR036726">
    <property type="entry name" value="GTP1_OBG_dom_sf"/>
</dbReference>
<protein>
    <submittedName>
        <fullName evidence="7">Uncharacterized protein</fullName>
    </submittedName>
</protein>
<feature type="domain" description="OBG-type G" evidence="5">
    <location>
        <begin position="338"/>
        <end position="442"/>
    </location>
</feature>
<feature type="compositionally biased region" description="Low complexity" evidence="4">
    <location>
        <begin position="266"/>
        <end position="276"/>
    </location>
</feature>
<dbReference type="EMBL" id="JADXDR010000124">
    <property type="protein sequence ID" value="KAI7838532.1"/>
    <property type="molecule type" value="Genomic_DNA"/>
</dbReference>
<sequence>MAPKYFSMVAVVAMSDSRAGLACRLALPAASSGLGLLALSPALLRTLSTFQEPSDQQQQAKDKRYVDRLKITARGGKGGNGCTSFYQGASRGRHAVADGGSGGDGGSVVIRAVANMKSLAGVQQLYKAEPGLHGTKQRQHGRAGKDTVLLVPVGTVVQRMPSRPGDPVTASSTGGSAGGGSGSGAAPAAGAGAMQGAAAAAGQQQAAKEEELPEWLLRWRRPFTGADYTSADEDSDLKGTSSSAAGLPQPPGWSDDDTVGGGGLAGARHAQQAQQEQQYELLADLTEPGQEVVVARGGRGGRGNAGIKARAHRPAPSESERGQPGEISRLLLELKLLADIGLVGLPNAGKSTLLRALTAATPRVGDYAFTTLAPQLGVVPAPNPIDEPIVVADIPGLIEGAHENRGLGHHFLRHIERTKAIAFVLDCASGSKGGVVLRALVG</sequence>
<dbReference type="InterPro" id="IPR006073">
    <property type="entry name" value="GTP-bd"/>
</dbReference>
<accession>A0AAD5DI87</accession>
<evidence type="ECO:0000259" key="6">
    <source>
        <dbReference type="PROSITE" id="PS51883"/>
    </source>
</evidence>
<evidence type="ECO:0000256" key="3">
    <source>
        <dbReference type="ARBA" id="ARBA00023134"/>
    </source>
</evidence>
<dbReference type="InterPro" id="IPR014100">
    <property type="entry name" value="GTP-bd_Obg/CgtA"/>
</dbReference>
<feature type="domain" description="Obg" evidence="6">
    <location>
        <begin position="63"/>
        <end position="337"/>
    </location>
</feature>
<feature type="region of interest" description="Disordered" evidence="4">
    <location>
        <begin position="156"/>
        <end position="189"/>
    </location>
</feature>
<evidence type="ECO:0000256" key="2">
    <source>
        <dbReference type="ARBA" id="ARBA00022741"/>
    </source>
</evidence>
<dbReference type="GO" id="GO:0005525">
    <property type="term" value="F:GTP binding"/>
    <property type="evidence" value="ECO:0007669"/>
    <property type="project" value="UniProtKB-KW"/>
</dbReference>
<dbReference type="InterPro" id="IPR027417">
    <property type="entry name" value="P-loop_NTPase"/>
</dbReference>
<feature type="region of interest" description="Disordered" evidence="4">
    <location>
        <begin position="296"/>
        <end position="324"/>
    </location>
</feature>